<reference evidence="1" key="1">
    <citation type="submission" date="2021-02" db="EMBL/GenBank/DDBJ databases">
        <authorList>
            <person name="Dougan E. K."/>
            <person name="Rhodes N."/>
            <person name="Thang M."/>
            <person name="Chan C."/>
        </authorList>
    </citation>
    <scope>NUCLEOTIDE SEQUENCE</scope>
</reference>
<proteinExistence type="predicted"/>
<protein>
    <submittedName>
        <fullName evidence="1">Uncharacterized protein</fullName>
    </submittedName>
</protein>
<name>A0A812ZBY9_9DINO</name>
<keyword evidence="2" id="KW-1185">Reference proteome</keyword>
<dbReference type="AlphaFoldDB" id="A0A812ZBY9"/>
<comment type="caution">
    <text evidence="1">The sequence shown here is derived from an EMBL/GenBank/DDBJ whole genome shotgun (WGS) entry which is preliminary data.</text>
</comment>
<evidence type="ECO:0000313" key="1">
    <source>
        <dbReference type="EMBL" id="CAE7819960.1"/>
    </source>
</evidence>
<accession>A0A812ZBY9</accession>
<dbReference type="Proteomes" id="UP000601435">
    <property type="component" value="Unassembled WGS sequence"/>
</dbReference>
<sequence length="87" mass="9855">MRAGQDNKDFAVPVSLLIEKWGGKSSKIWIHGSVRGQPLETQSSSAVLNYKQAGQRDGIWSTASFRQRCLPYCREDARFVQSRAKRL</sequence>
<gene>
    <name evidence="1" type="ORF">SNEC2469_LOCUS24391</name>
</gene>
<dbReference type="OrthoDB" id="10270702at2759"/>
<dbReference type="EMBL" id="CAJNJA010046807">
    <property type="protein sequence ID" value="CAE7819960.1"/>
    <property type="molecule type" value="Genomic_DNA"/>
</dbReference>
<evidence type="ECO:0000313" key="2">
    <source>
        <dbReference type="Proteomes" id="UP000601435"/>
    </source>
</evidence>
<organism evidence="1 2">
    <name type="scientific">Symbiodinium necroappetens</name>
    <dbReference type="NCBI Taxonomy" id="1628268"/>
    <lineage>
        <taxon>Eukaryota</taxon>
        <taxon>Sar</taxon>
        <taxon>Alveolata</taxon>
        <taxon>Dinophyceae</taxon>
        <taxon>Suessiales</taxon>
        <taxon>Symbiodiniaceae</taxon>
        <taxon>Symbiodinium</taxon>
    </lineage>
</organism>